<dbReference type="EMBL" id="CAJNOL010000530">
    <property type="protein sequence ID" value="CAF1104509.1"/>
    <property type="molecule type" value="Genomic_DNA"/>
</dbReference>
<accession>A0A813QVE1</accession>
<evidence type="ECO:0000313" key="1">
    <source>
        <dbReference type="EMBL" id="CAF0772443.1"/>
    </source>
</evidence>
<reference evidence="1" key="1">
    <citation type="submission" date="2021-02" db="EMBL/GenBank/DDBJ databases">
        <authorList>
            <person name="Nowell W R."/>
        </authorList>
    </citation>
    <scope>NUCLEOTIDE SEQUENCE</scope>
</reference>
<keyword evidence="4" id="KW-1185">Reference proteome</keyword>
<dbReference type="SUPFAM" id="SSF50969">
    <property type="entry name" value="YVTN repeat-like/Quinoprotein amine dehydrogenase"/>
    <property type="match status" value="1"/>
</dbReference>
<dbReference type="Proteomes" id="UP000663870">
    <property type="component" value="Unassembled WGS sequence"/>
</dbReference>
<evidence type="ECO:0000313" key="3">
    <source>
        <dbReference type="Proteomes" id="UP000663854"/>
    </source>
</evidence>
<evidence type="ECO:0000313" key="2">
    <source>
        <dbReference type="EMBL" id="CAF1104509.1"/>
    </source>
</evidence>
<dbReference type="InterPro" id="IPR011044">
    <property type="entry name" value="Quino_amine_DH_bsu"/>
</dbReference>
<dbReference type="Proteomes" id="UP000663854">
    <property type="component" value="Unassembled WGS sequence"/>
</dbReference>
<name>A0A813QVE1_9BILA</name>
<gene>
    <name evidence="2" type="ORF">JXQ802_LOCUS19377</name>
    <name evidence="1" type="ORF">PYM288_LOCUS3183</name>
</gene>
<dbReference type="AlphaFoldDB" id="A0A813QVE1"/>
<sequence>MTNVQHHSKINDIDLQQYINNPLPIPLMSISVPPTEDPHIESSSYQPIYSSSIPLISISDDNILSTSTLINRIDISKFHFAHVIKVPHGTNLLASDNQLTTVCINSIGNIIHLITLTGYYIRSSRWPETENKIIDILWCEILQVYLVATSKSLYRLKYDSNQTLLIEKLFDYPHYYLSEKIFVACNSYRLYIHDPSTKLIDVYTLQFVHLHTKQLPDSIIINQIEEFFCSDSFLILHYKQTPNKIIILDPVTMIIKYEFDLSYMTISSIRCFDNENTLIFTGIRQDGENRLVFLNFEYINKETKIQDIIAEKAIEHDEQFVYLLPNCRDLMILNVNAARVQYLKYHS</sequence>
<organism evidence="1 3">
    <name type="scientific">Rotaria sordida</name>
    <dbReference type="NCBI Taxonomy" id="392033"/>
    <lineage>
        <taxon>Eukaryota</taxon>
        <taxon>Metazoa</taxon>
        <taxon>Spiralia</taxon>
        <taxon>Gnathifera</taxon>
        <taxon>Rotifera</taxon>
        <taxon>Eurotatoria</taxon>
        <taxon>Bdelloidea</taxon>
        <taxon>Philodinida</taxon>
        <taxon>Philodinidae</taxon>
        <taxon>Rotaria</taxon>
    </lineage>
</organism>
<evidence type="ECO:0000313" key="4">
    <source>
        <dbReference type="Proteomes" id="UP000663870"/>
    </source>
</evidence>
<proteinExistence type="predicted"/>
<dbReference type="EMBL" id="CAJNOH010000023">
    <property type="protein sequence ID" value="CAF0772443.1"/>
    <property type="molecule type" value="Genomic_DNA"/>
</dbReference>
<protein>
    <submittedName>
        <fullName evidence="1">Uncharacterized protein</fullName>
    </submittedName>
</protein>
<comment type="caution">
    <text evidence="1">The sequence shown here is derived from an EMBL/GenBank/DDBJ whole genome shotgun (WGS) entry which is preliminary data.</text>
</comment>